<proteinExistence type="inferred from homology"/>
<keyword evidence="10" id="KW-1185">Reference proteome</keyword>
<protein>
    <recommendedName>
        <fullName evidence="11">Cytochrome P450</fullName>
    </recommendedName>
</protein>
<evidence type="ECO:0000313" key="10">
    <source>
        <dbReference type="Proteomes" id="UP001521116"/>
    </source>
</evidence>
<evidence type="ECO:0000256" key="1">
    <source>
        <dbReference type="ARBA" id="ARBA00001971"/>
    </source>
</evidence>
<comment type="similarity">
    <text evidence="2">Belongs to the cytochrome P450 family.</text>
</comment>
<keyword evidence="8" id="KW-0812">Transmembrane</keyword>
<comment type="caution">
    <text evidence="9">The sequence shown here is derived from an EMBL/GenBank/DDBJ whole genome shotgun (WGS) entry which is preliminary data.</text>
</comment>
<evidence type="ECO:0000256" key="7">
    <source>
        <dbReference type="ARBA" id="ARBA00023033"/>
    </source>
</evidence>
<keyword evidence="8" id="KW-0472">Membrane</keyword>
<keyword evidence="4" id="KW-0479">Metal-binding</keyword>
<keyword evidence="3" id="KW-0349">Heme</keyword>
<evidence type="ECO:0000256" key="2">
    <source>
        <dbReference type="ARBA" id="ARBA00010617"/>
    </source>
</evidence>
<keyword evidence="7" id="KW-0503">Monooxygenase</keyword>
<gene>
    <name evidence="9" type="ORF">SLS56_002283</name>
</gene>
<evidence type="ECO:0000256" key="3">
    <source>
        <dbReference type="ARBA" id="ARBA00022617"/>
    </source>
</evidence>
<dbReference type="CDD" id="cd11041">
    <property type="entry name" value="CYP503A1-like"/>
    <property type="match status" value="1"/>
</dbReference>
<reference evidence="9 10" key="1">
    <citation type="submission" date="2024-02" db="EMBL/GenBank/DDBJ databases">
        <title>De novo assembly and annotation of 12 fungi associated with fruit tree decline syndrome in Ontario, Canada.</title>
        <authorList>
            <person name="Sulman M."/>
            <person name="Ellouze W."/>
            <person name="Ilyukhin E."/>
        </authorList>
    </citation>
    <scope>NUCLEOTIDE SEQUENCE [LARGE SCALE GENOMIC DNA]</scope>
    <source>
        <strain evidence="9 10">M1-105</strain>
    </source>
</reference>
<evidence type="ECO:0000256" key="8">
    <source>
        <dbReference type="SAM" id="Phobius"/>
    </source>
</evidence>
<evidence type="ECO:0000256" key="4">
    <source>
        <dbReference type="ARBA" id="ARBA00022723"/>
    </source>
</evidence>
<feature type="transmembrane region" description="Helical" evidence="8">
    <location>
        <begin position="20"/>
        <end position="41"/>
    </location>
</feature>
<evidence type="ECO:0000313" key="9">
    <source>
        <dbReference type="EMBL" id="KAL1634590.1"/>
    </source>
</evidence>
<dbReference type="InterPro" id="IPR036396">
    <property type="entry name" value="Cyt_P450_sf"/>
</dbReference>
<dbReference type="SUPFAM" id="SSF48264">
    <property type="entry name" value="Cytochrome P450"/>
    <property type="match status" value="1"/>
</dbReference>
<sequence length="501" mass="55649">MDYFTEITSSPYATVLETKLLGRSMIQITSFLAIISVLYLLHIHLTKSRRSYPRDLPWVGRREGEWFADARAHMREFSESVQNIARGYNKYGKFGKPFLTSQLTWKPEVVLPPEHIKWLIDQPDSVLSIHKVLIEDVAFNYTSPRAWDFHRPFHVEALNKINLSLITPSMVSEISLRTASAFGTTTGEWKTAPLQHSVLSILLGVTNRAFVGPDLAHNPAYAAATHTFITTLLVHASRINFATPALLKPLLGPLLALPCRRADARCRSFLEPRVRAHLAAAAAAGEADGKHGQDVLQLLARCAVRSGSARDRDASALASRVLALSFVGVHTSAAAAVNALVDLLSAGPGVWAALRREAAAAALGHAEWTRAAVGRLVLLDSALRESLRFSAFKARGVEREVVARAGVVLPGGTWLPRGTKVGVPTVEVHRDGRFYERPGEFVPGRFFSAHELKLLFAHLLLNYDFEFLDERPESTWITDFFTYTEEIQLRVRRREKSAHLD</sequence>
<keyword evidence="5" id="KW-0560">Oxidoreductase</keyword>
<dbReference type="Pfam" id="PF00067">
    <property type="entry name" value="p450"/>
    <property type="match status" value="1"/>
</dbReference>
<evidence type="ECO:0000256" key="5">
    <source>
        <dbReference type="ARBA" id="ARBA00023002"/>
    </source>
</evidence>
<dbReference type="PANTHER" id="PTHR46206">
    <property type="entry name" value="CYTOCHROME P450"/>
    <property type="match status" value="1"/>
</dbReference>
<name>A0ABR3T4Y0_9PEZI</name>
<evidence type="ECO:0008006" key="11">
    <source>
        <dbReference type="Google" id="ProtNLM"/>
    </source>
</evidence>
<keyword evidence="8" id="KW-1133">Transmembrane helix</keyword>
<dbReference type="Gene3D" id="1.10.630.10">
    <property type="entry name" value="Cytochrome P450"/>
    <property type="match status" value="1"/>
</dbReference>
<evidence type="ECO:0000256" key="6">
    <source>
        <dbReference type="ARBA" id="ARBA00023004"/>
    </source>
</evidence>
<dbReference type="Proteomes" id="UP001521116">
    <property type="component" value="Unassembled WGS sequence"/>
</dbReference>
<organism evidence="9 10">
    <name type="scientific">Neofusicoccum ribis</name>
    <dbReference type="NCBI Taxonomy" id="45134"/>
    <lineage>
        <taxon>Eukaryota</taxon>
        <taxon>Fungi</taxon>
        <taxon>Dikarya</taxon>
        <taxon>Ascomycota</taxon>
        <taxon>Pezizomycotina</taxon>
        <taxon>Dothideomycetes</taxon>
        <taxon>Dothideomycetes incertae sedis</taxon>
        <taxon>Botryosphaeriales</taxon>
        <taxon>Botryosphaeriaceae</taxon>
        <taxon>Neofusicoccum</taxon>
    </lineage>
</organism>
<dbReference type="EMBL" id="JAJVDC020000015">
    <property type="protein sequence ID" value="KAL1634590.1"/>
    <property type="molecule type" value="Genomic_DNA"/>
</dbReference>
<dbReference type="InterPro" id="IPR001128">
    <property type="entry name" value="Cyt_P450"/>
</dbReference>
<dbReference type="PANTHER" id="PTHR46206:SF1">
    <property type="entry name" value="P450, PUTATIVE (EUROFUNG)-RELATED"/>
    <property type="match status" value="1"/>
</dbReference>
<accession>A0ABR3T4Y0</accession>
<comment type="cofactor">
    <cofactor evidence="1">
        <name>heme</name>
        <dbReference type="ChEBI" id="CHEBI:30413"/>
    </cofactor>
</comment>
<keyword evidence="6" id="KW-0408">Iron</keyword>